<proteinExistence type="predicted"/>
<comment type="caution">
    <text evidence="2">The sequence shown here is derived from an EMBL/GenBank/DDBJ whole genome shotgun (WGS) entry which is preliminary data.</text>
</comment>
<feature type="transmembrane region" description="Helical" evidence="1">
    <location>
        <begin position="64"/>
        <end position="81"/>
    </location>
</feature>
<evidence type="ECO:0000313" key="3">
    <source>
        <dbReference type="Proteomes" id="UP000761534"/>
    </source>
</evidence>
<dbReference type="Proteomes" id="UP000761534">
    <property type="component" value="Unassembled WGS sequence"/>
</dbReference>
<feature type="transmembrane region" description="Helical" evidence="1">
    <location>
        <begin position="93"/>
        <end position="110"/>
    </location>
</feature>
<dbReference type="OrthoDB" id="4074030at2759"/>
<keyword evidence="1" id="KW-0472">Membrane</keyword>
<sequence length="130" mass="14782">MYKETFEKDRLFKIAFTGIMLFPTPLYIVLPYCTQNPVLSLLSLVSTALSVYVLNYPTPSQERLKIAGLCFAVVILLAGYIEHRPWKGYDYIWGFPLVSAITTITVMKWMDDARAHINELVKAKYPLSGA</sequence>
<organism evidence="2 3">
    <name type="scientific">Trichomonascus ciferrii</name>
    <dbReference type="NCBI Taxonomy" id="44093"/>
    <lineage>
        <taxon>Eukaryota</taxon>
        <taxon>Fungi</taxon>
        <taxon>Dikarya</taxon>
        <taxon>Ascomycota</taxon>
        <taxon>Saccharomycotina</taxon>
        <taxon>Dipodascomycetes</taxon>
        <taxon>Dipodascales</taxon>
        <taxon>Trichomonascaceae</taxon>
        <taxon>Trichomonascus</taxon>
        <taxon>Trichomonascus ciferrii complex</taxon>
    </lineage>
</organism>
<dbReference type="AlphaFoldDB" id="A0A642V8U6"/>
<keyword evidence="3" id="KW-1185">Reference proteome</keyword>
<evidence type="ECO:0000256" key="1">
    <source>
        <dbReference type="SAM" id="Phobius"/>
    </source>
</evidence>
<keyword evidence="1" id="KW-0812">Transmembrane</keyword>
<dbReference type="EMBL" id="SWFS01000116">
    <property type="protein sequence ID" value="KAA8916231.1"/>
    <property type="molecule type" value="Genomic_DNA"/>
</dbReference>
<evidence type="ECO:0000313" key="2">
    <source>
        <dbReference type="EMBL" id="KAA8916231.1"/>
    </source>
</evidence>
<dbReference type="VEuPathDB" id="FungiDB:TRICI_001628"/>
<gene>
    <name evidence="2" type="ORF">TRICI_001628</name>
</gene>
<keyword evidence="1" id="KW-1133">Transmembrane helix</keyword>
<reference evidence="2" key="1">
    <citation type="journal article" date="2019" name="G3 (Bethesda)">
        <title>Genome Assemblies of Two Rare Opportunistic Yeast Pathogens: Diutina rugosa (syn. Candida rugosa) and Trichomonascus ciferrii (syn. Candida ciferrii).</title>
        <authorList>
            <person name="Mixao V."/>
            <person name="Saus E."/>
            <person name="Hansen A.P."/>
            <person name="Lass-Florl C."/>
            <person name="Gabaldon T."/>
        </authorList>
    </citation>
    <scope>NUCLEOTIDE SEQUENCE</scope>
    <source>
        <strain evidence="2">CBS 4856</strain>
    </source>
</reference>
<protein>
    <submittedName>
        <fullName evidence="2">Uncharacterized protein</fullName>
    </submittedName>
</protein>
<name>A0A642V8U6_9ASCO</name>
<feature type="transmembrane region" description="Helical" evidence="1">
    <location>
        <begin position="12"/>
        <end position="32"/>
    </location>
</feature>
<accession>A0A642V8U6</accession>
<feature type="transmembrane region" description="Helical" evidence="1">
    <location>
        <begin position="38"/>
        <end position="57"/>
    </location>
</feature>